<feature type="chain" id="PRO_5046526112" evidence="2">
    <location>
        <begin position="22"/>
        <end position="132"/>
    </location>
</feature>
<keyword evidence="2" id="KW-0732">Signal</keyword>
<dbReference type="InterPro" id="IPR012674">
    <property type="entry name" value="Calycin"/>
</dbReference>
<keyword evidence="1" id="KW-1015">Disulfide bond</keyword>
<keyword evidence="4" id="KW-1185">Reference proteome</keyword>
<feature type="non-terminal residue" evidence="3">
    <location>
        <position position="132"/>
    </location>
</feature>
<dbReference type="InterPro" id="IPR022272">
    <property type="entry name" value="Lipocalin_CS"/>
</dbReference>
<dbReference type="SUPFAM" id="SSF50814">
    <property type="entry name" value="Lipocalins"/>
    <property type="match status" value="1"/>
</dbReference>
<reference evidence="3 4" key="1">
    <citation type="submission" date="2022-03" db="EMBL/GenBank/DDBJ databases">
        <title>A chromosomal length assembly of Cordylochernes scorpioides.</title>
        <authorList>
            <person name="Zeh D."/>
            <person name="Zeh J."/>
        </authorList>
    </citation>
    <scope>NUCLEOTIDE SEQUENCE [LARGE SCALE GENOMIC DNA]</scope>
    <source>
        <strain evidence="3">IN4F17</strain>
        <tissue evidence="3">Whole Body</tissue>
    </source>
</reference>
<evidence type="ECO:0000256" key="1">
    <source>
        <dbReference type="ARBA" id="ARBA00023157"/>
    </source>
</evidence>
<gene>
    <name evidence="3" type="ORF">LAZ67_23000350</name>
</gene>
<accession>A0ABY6LQB3</accession>
<dbReference type="EMBL" id="CP092885">
    <property type="protein sequence ID" value="UYV83273.1"/>
    <property type="molecule type" value="Genomic_DNA"/>
</dbReference>
<dbReference type="Gene3D" id="2.40.128.20">
    <property type="match status" value="1"/>
</dbReference>
<proteinExistence type="predicted"/>
<protein>
    <submittedName>
        <fullName evidence="3">APOD</fullName>
    </submittedName>
</protein>
<organism evidence="3 4">
    <name type="scientific">Cordylochernes scorpioides</name>
    <dbReference type="NCBI Taxonomy" id="51811"/>
    <lineage>
        <taxon>Eukaryota</taxon>
        <taxon>Metazoa</taxon>
        <taxon>Ecdysozoa</taxon>
        <taxon>Arthropoda</taxon>
        <taxon>Chelicerata</taxon>
        <taxon>Arachnida</taxon>
        <taxon>Pseudoscorpiones</taxon>
        <taxon>Cheliferoidea</taxon>
        <taxon>Chernetidae</taxon>
        <taxon>Cordylochernes</taxon>
    </lineage>
</organism>
<sequence>MEATVLAVTSLVALVALPADAQRLFSGGCPQPPVQEDFNMTQFVGKWYEVEKTGSLLQEGLRCVETEYAMDDGQLSIITKGINSLPYPANDKKIEKKEVLPLTTTYQILSTDYDNYAVVWSCVPLLGRIGHS</sequence>
<dbReference type="PRINTS" id="PR01273">
    <property type="entry name" value="INVTBRTCOLOR"/>
</dbReference>
<evidence type="ECO:0000313" key="3">
    <source>
        <dbReference type="EMBL" id="UYV83273.1"/>
    </source>
</evidence>
<feature type="signal peptide" evidence="2">
    <location>
        <begin position="1"/>
        <end position="21"/>
    </location>
</feature>
<dbReference type="Proteomes" id="UP001235939">
    <property type="component" value="Chromosome 23"/>
</dbReference>
<evidence type="ECO:0000256" key="2">
    <source>
        <dbReference type="SAM" id="SignalP"/>
    </source>
</evidence>
<dbReference type="PANTHER" id="PTHR10612:SF34">
    <property type="entry name" value="APOLIPOPROTEIN D"/>
    <property type="match status" value="1"/>
</dbReference>
<evidence type="ECO:0000313" key="4">
    <source>
        <dbReference type="Proteomes" id="UP001235939"/>
    </source>
</evidence>
<dbReference type="PANTHER" id="PTHR10612">
    <property type="entry name" value="APOLIPOPROTEIN D"/>
    <property type="match status" value="1"/>
</dbReference>
<dbReference type="PROSITE" id="PS00213">
    <property type="entry name" value="LIPOCALIN"/>
    <property type="match status" value="1"/>
</dbReference>
<name>A0ABY6LQB3_9ARAC</name>
<dbReference type="InterPro" id="IPR003057">
    <property type="entry name" value="Invtbrt_color"/>
</dbReference>